<reference evidence="4" key="1">
    <citation type="submission" date="2023-06" db="EMBL/GenBank/DDBJ databases">
        <authorList>
            <person name="Zhang S."/>
        </authorList>
    </citation>
    <scope>NUCLEOTIDE SEQUENCE</scope>
    <source>
        <strain evidence="4">SG2303</strain>
    </source>
</reference>
<accession>A0ABT7XKP4</accession>
<keyword evidence="1 4" id="KW-0808">Transferase</keyword>
<keyword evidence="5" id="KW-1185">Reference proteome</keyword>
<dbReference type="EC" id="2.3.1.-" evidence="4"/>
<name>A0ABT7XKP4_9NEIS</name>
<dbReference type="PANTHER" id="PTHR43877">
    <property type="entry name" value="AMINOALKYLPHOSPHONATE N-ACETYLTRANSFERASE-RELATED-RELATED"/>
    <property type="match status" value="1"/>
</dbReference>
<dbReference type="RefSeq" id="WP_289828924.1">
    <property type="nucleotide sequence ID" value="NZ_JAUEDK010000007.1"/>
</dbReference>
<evidence type="ECO:0000313" key="4">
    <source>
        <dbReference type="EMBL" id="MDN0074359.1"/>
    </source>
</evidence>
<proteinExistence type="predicted"/>
<dbReference type="GO" id="GO:0016746">
    <property type="term" value="F:acyltransferase activity"/>
    <property type="evidence" value="ECO:0007669"/>
    <property type="project" value="UniProtKB-KW"/>
</dbReference>
<protein>
    <submittedName>
        <fullName evidence="4">GNAT family N-acetyltransferase</fullName>
        <ecNumber evidence="4">2.3.1.-</ecNumber>
    </submittedName>
</protein>
<evidence type="ECO:0000313" key="5">
    <source>
        <dbReference type="Proteomes" id="UP001168540"/>
    </source>
</evidence>
<evidence type="ECO:0000259" key="3">
    <source>
        <dbReference type="PROSITE" id="PS51186"/>
    </source>
</evidence>
<dbReference type="InterPro" id="IPR016181">
    <property type="entry name" value="Acyl_CoA_acyltransferase"/>
</dbReference>
<dbReference type="PROSITE" id="PS51186">
    <property type="entry name" value="GNAT"/>
    <property type="match status" value="1"/>
</dbReference>
<sequence length="177" mass="19495">MTLLPLPAEKLAEYRDALARLLIDTVEHGASIGYVLPITLATAYDWVDGLTASLADGSRRLWLAQGDDGRLLGSVQLELAQRQNGVNRAEVQKLMVASGQRRQGTARRLMAALEAEALTLERGLLYLDTEAGSPAEDFYHALGYQRLGELPDYAYGADGVLRATAIYFKTLFRRPTR</sequence>
<dbReference type="Proteomes" id="UP001168540">
    <property type="component" value="Unassembled WGS sequence"/>
</dbReference>
<dbReference type="InterPro" id="IPR000182">
    <property type="entry name" value="GNAT_dom"/>
</dbReference>
<organism evidence="4 5">
    <name type="scientific">Crenobacter oryzisoli</name>
    <dbReference type="NCBI Taxonomy" id="3056844"/>
    <lineage>
        <taxon>Bacteria</taxon>
        <taxon>Pseudomonadati</taxon>
        <taxon>Pseudomonadota</taxon>
        <taxon>Betaproteobacteria</taxon>
        <taxon>Neisseriales</taxon>
        <taxon>Neisseriaceae</taxon>
        <taxon>Crenobacter</taxon>
    </lineage>
</organism>
<dbReference type="SUPFAM" id="SSF55729">
    <property type="entry name" value="Acyl-CoA N-acyltransferases (Nat)"/>
    <property type="match status" value="1"/>
</dbReference>
<dbReference type="CDD" id="cd04301">
    <property type="entry name" value="NAT_SF"/>
    <property type="match status" value="1"/>
</dbReference>
<dbReference type="Gene3D" id="3.40.630.30">
    <property type="match status" value="1"/>
</dbReference>
<gene>
    <name evidence="4" type="ORF">QU481_05560</name>
</gene>
<keyword evidence="2 4" id="KW-0012">Acyltransferase</keyword>
<feature type="domain" description="N-acetyltransferase" evidence="3">
    <location>
        <begin position="1"/>
        <end position="173"/>
    </location>
</feature>
<dbReference type="EMBL" id="JAUEDK010000007">
    <property type="protein sequence ID" value="MDN0074359.1"/>
    <property type="molecule type" value="Genomic_DNA"/>
</dbReference>
<dbReference type="InterPro" id="IPR050832">
    <property type="entry name" value="Bact_Acetyltransf"/>
</dbReference>
<evidence type="ECO:0000256" key="2">
    <source>
        <dbReference type="ARBA" id="ARBA00023315"/>
    </source>
</evidence>
<evidence type="ECO:0000256" key="1">
    <source>
        <dbReference type="ARBA" id="ARBA00022679"/>
    </source>
</evidence>
<comment type="caution">
    <text evidence="4">The sequence shown here is derived from an EMBL/GenBank/DDBJ whole genome shotgun (WGS) entry which is preliminary data.</text>
</comment>
<dbReference type="Pfam" id="PF13508">
    <property type="entry name" value="Acetyltransf_7"/>
    <property type="match status" value="1"/>
</dbReference>
<dbReference type="PANTHER" id="PTHR43877:SF2">
    <property type="entry name" value="AMINOALKYLPHOSPHONATE N-ACETYLTRANSFERASE-RELATED"/>
    <property type="match status" value="1"/>
</dbReference>